<organism evidence="3">
    <name type="scientific">Blastocystis hominis</name>
    <dbReference type="NCBI Taxonomy" id="12968"/>
    <lineage>
        <taxon>Eukaryota</taxon>
        <taxon>Sar</taxon>
        <taxon>Stramenopiles</taxon>
        <taxon>Bigyra</taxon>
        <taxon>Opalozoa</taxon>
        <taxon>Opalinata</taxon>
        <taxon>Blastocystidae</taxon>
        <taxon>Blastocystis</taxon>
    </lineage>
</organism>
<dbReference type="GO" id="GO:0004653">
    <property type="term" value="F:polypeptide N-acetylgalactosaminyltransferase activity"/>
    <property type="evidence" value="ECO:0007669"/>
    <property type="project" value="TreeGrafter"/>
</dbReference>
<dbReference type="GO" id="GO:0006493">
    <property type="term" value="P:protein O-linked glycosylation"/>
    <property type="evidence" value="ECO:0007669"/>
    <property type="project" value="TreeGrafter"/>
</dbReference>
<name>D8LYA9_BLAHO</name>
<keyword evidence="4" id="KW-1185">Reference proteome</keyword>
<dbReference type="InParanoid" id="D8LYA9"/>
<dbReference type="PANTHER" id="PTHR11675">
    <property type="entry name" value="N-ACETYLGALACTOSAMINYLTRANSFERASE"/>
    <property type="match status" value="1"/>
</dbReference>
<dbReference type="InterPro" id="IPR001173">
    <property type="entry name" value="Glyco_trans_2-like"/>
</dbReference>
<accession>D8LYA9</accession>
<protein>
    <recommendedName>
        <fullName evidence="2">Glycosyltransferase 2-like domain-containing protein</fullName>
    </recommendedName>
</protein>
<dbReference type="Proteomes" id="UP000008312">
    <property type="component" value="Unassembled WGS sequence"/>
</dbReference>
<dbReference type="GO" id="GO:0005794">
    <property type="term" value="C:Golgi apparatus"/>
    <property type="evidence" value="ECO:0007669"/>
    <property type="project" value="TreeGrafter"/>
</dbReference>
<dbReference type="GeneID" id="24922271"/>
<evidence type="ECO:0000313" key="4">
    <source>
        <dbReference type="Proteomes" id="UP000008312"/>
    </source>
</evidence>
<evidence type="ECO:0000313" key="3">
    <source>
        <dbReference type="EMBL" id="CBK20564.2"/>
    </source>
</evidence>
<dbReference type="OMA" id="DMGMEIW"/>
<dbReference type="SUPFAM" id="SSF53448">
    <property type="entry name" value="Nucleotide-diphospho-sugar transferases"/>
    <property type="match status" value="1"/>
</dbReference>
<dbReference type="OrthoDB" id="416652at2759"/>
<dbReference type="RefSeq" id="XP_012894612.1">
    <property type="nucleotide sequence ID" value="XM_013039158.1"/>
</dbReference>
<dbReference type="EMBL" id="FN668639">
    <property type="protein sequence ID" value="CBK20564.2"/>
    <property type="molecule type" value="Genomic_DNA"/>
</dbReference>
<dbReference type="Pfam" id="PF00535">
    <property type="entry name" value="Glycos_transf_2"/>
    <property type="match status" value="1"/>
</dbReference>
<sequence>MQVELSAKYPSIQQLTAVSHFVNRIGYYGIPVDCDGLVHKTVALGSNCLQVERNRPYSKFSVIIVTYNEPLLNKTISNILENTKPEYLYEVRSLSFGNFEVLVIDDHSTIPVSWDPSESRVRIVRSEERLGLIKARFIGGNEAHGDFLAFIDAHVYVGPNWLTTPHRLLLEDPKTLVNFVNFRLDPDQFIPKRVWDGIGSSASITAELRQFWGGGSKTDDFSPITMGMFATSKLWWNEGRLDSQLKTWGGENVEISLRTWLCGGRIVVAKDSFVAHAFREKFHYKVNGLDVRRNYLRIANVWLDEKHLALFYEAGKYEIINGSPGIDFGDISERLELKQRLQCKPFSWYVEKFAGRVFCLPKSMQPENYKCGNVMTVSPSDLSHLTHKQMFFKNETAAW</sequence>
<dbReference type="Gene3D" id="3.90.550.10">
    <property type="entry name" value="Spore Coat Polysaccharide Biosynthesis Protein SpsA, Chain A"/>
    <property type="match status" value="1"/>
</dbReference>
<proteinExistence type="predicted"/>
<reference evidence="3" key="1">
    <citation type="submission" date="2010-02" db="EMBL/GenBank/DDBJ databases">
        <title>Sequencing and annotation of the Blastocystis hominis genome.</title>
        <authorList>
            <person name="Wincker P."/>
        </authorList>
    </citation>
    <scope>NUCLEOTIDE SEQUENCE</scope>
    <source>
        <strain evidence="3">Singapore isolate B</strain>
    </source>
</reference>
<dbReference type="PANTHER" id="PTHR11675:SF126">
    <property type="entry name" value="RICIN B LECTIN DOMAIN-CONTAINING PROTEIN"/>
    <property type="match status" value="1"/>
</dbReference>
<feature type="domain" description="Glycosyltransferase 2-like" evidence="2">
    <location>
        <begin position="61"/>
        <end position="202"/>
    </location>
</feature>
<gene>
    <name evidence="3" type="ORF">GSBLH_T00006146001</name>
</gene>
<dbReference type="AlphaFoldDB" id="D8LYA9"/>
<evidence type="ECO:0000256" key="1">
    <source>
        <dbReference type="ARBA" id="ARBA00023157"/>
    </source>
</evidence>
<keyword evidence="1" id="KW-1015">Disulfide bond</keyword>
<evidence type="ECO:0000259" key="2">
    <source>
        <dbReference type="Pfam" id="PF00535"/>
    </source>
</evidence>
<dbReference type="InterPro" id="IPR029044">
    <property type="entry name" value="Nucleotide-diphossugar_trans"/>
</dbReference>